<protein>
    <submittedName>
        <fullName evidence="12">Subtilisin-like serine protease-like protein</fullName>
    </submittedName>
</protein>
<comment type="similarity">
    <text evidence="1 7">Belongs to the peptidase S8 family.</text>
</comment>
<dbReference type="GO" id="GO:0016020">
    <property type="term" value="C:membrane"/>
    <property type="evidence" value="ECO:0007669"/>
    <property type="project" value="InterPro"/>
</dbReference>
<keyword evidence="4 7" id="KW-0378">Hydrolase</keyword>
<evidence type="ECO:0000313" key="12">
    <source>
        <dbReference type="EMBL" id="OAG00686.1"/>
    </source>
</evidence>
<reference evidence="12 13" key="1">
    <citation type="submission" date="2016-05" db="EMBL/GenBank/DDBJ databases">
        <title>Comparative analysis of secretome profiles of manganese(II)-oxidizing ascomycete fungi.</title>
        <authorList>
            <consortium name="DOE Joint Genome Institute"/>
            <person name="Zeiner C.A."/>
            <person name="Purvine S.O."/>
            <person name="Zink E.M."/>
            <person name="Wu S."/>
            <person name="Pasa-Tolic L."/>
            <person name="Chaput D.L."/>
            <person name="Haridas S."/>
            <person name="Grigoriev I.V."/>
            <person name="Santelli C.M."/>
            <person name="Hansel C.M."/>
        </authorList>
    </citation>
    <scope>NUCLEOTIDE SEQUENCE [LARGE SCALE GENOMIC DNA]</scope>
    <source>
        <strain evidence="12 13">AP3s5-JAC2a</strain>
    </source>
</reference>
<sequence length="893" mass="95473">MKMKVAYGFACIAGAHAVLATNSTAASQAGIVVPNVYIVEFANDNVSPNTFYASLLGEGVDLQHRMDLSFRFFKGVSFQVKASGSSFGPNDSDIITQIKGRAEVASIWPVRSSKLQMPRTQSPSVPASREAQHLKRQNQAEDTFSPHVITQIDKLHNEGLTGKGVQVAIIDSGVDYTHPALGGCFGEGCLVSKGYDFVGDNFRLGINEPEPDDDPMDDCFGHGTHVAGTVAAQLEKTKYGFSGGAPGVQIAAYRIWNCISTTTDEIQLAAFGRAVEDGADIISYSNGFQIGWAGHVLAVVASRIAKSGIQFAISEGNDGGLGMFYSSSPATGFDVIGVGAVSNTKFPILVPTGSYSTANSTSTNFSILVGEPSFASDVNLPVWSAVDSNNACNPLPNGTDLSETIVLLQFLDARATRCYPQDQSTNIAAAGGRYMLYYDGSGSNRTMRDDPIVWAEGIEGVARVAPYVAEQWLSSLARNSTVTVNIPATNNATIHLEELENNETGGFLANSLTSWGPSWELGVKPNLVTPGENILSTYLTSGGSYRVMTGTSMSAPLLASAFALLKEARGSLDPLRLRHIMTTTSKPIAWHDGTKVHPDILAPVPQQGSGIIQTWNAVHSTAELSVDNIAWNDTDHFVGNRTFSILNTGSKDAVFELSHRKAVTMYTLQETFGNALRVSSFPNLIVEDWADIHLSSREVSVPAGQSVEVTVGCTPPASVNVTLLPVYSGYISVSDTSSNITLVLPYLGVAGSMRSTPVTMPSLVYLARYNSPIDAGTNYTIVRPDPANPPAPDTGNEGSQPNVYMELLIGSALVHIDVFRGKEELGSLAGSPQVYLPRGASRIFFNGLLANGTVLEEGSYSLRVKALRIFGDEDKEEDWDIVKTVEFGFKYAS</sequence>
<feature type="active site" description="Charge relay system" evidence="6 7">
    <location>
        <position position="222"/>
    </location>
</feature>
<feature type="active site" description="Charge relay system" evidence="6 7">
    <location>
        <position position="552"/>
    </location>
</feature>
<dbReference type="InterPro" id="IPR023827">
    <property type="entry name" value="Peptidase_S8_Asp-AS"/>
</dbReference>
<evidence type="ECO:0000256" key="4">
    <source>
        <dbReference type="ARBA" id="ARBA00022801"/>
    </source>
</evidence>
<evidence type="ECO:0000259" key="10">
    <source>
        <dbReference type="Pfam" id="PF00082"/>
    </source>
</evidence>
<dbReference type="PROSITE" id="PS51892">
    <property type="entry name" value="SUBTILASE"/>
    <property type="match status" value="1"/>
</dbReference>
<feature type="signal peptide" evidence="9">
    <location>
        <begin position="1"/>
        <end position="20"/>
    </location>
</feature>
<organism evidence="12 13">
    <name type="scientific">Paraphaeosphaeria sporulosa</name>
    <dbReference type="NCBI Taxonomy" id="1460663"/>
    <lineage>
        <taxon>Eukaryota</taxon>
        <taxon>Fungi</taxon>
        <taxon>Dikarya</taxon>
        <taxon>Ascomycota</taxon>
        <taxon>Pezizomycotina</taxon>
        <taxon>Dothideomycetes</taxon>
        <taxon>Pleosporomycetidae</taxon>
        <taxon>Pleosporales</taxon>
        <taxon>Massarineae</taxon>
        <taxon>Didymosphaeriaceae</taxon>
        <taxon>Paraphaeosphaeria</taxon>
    </lineage>
</organism>
<dbReference type="PRINTS" id="PR00723">
    <property type="entry name" value="SUBTILISIN"/>
</dbReference>
<feature type="chain" id="PRO_5008057505" evidence="9">
    <location>
        <begin position="21"/>
        <end position="893"/>
    </location>
</feature>
<dbReference type="PROSITE" id="PS00137">
    <property type="entry name" value="SUBTILASE_HIS"/>
    <property type="match status" value="1"/>
</dbReference>
<evidence type="ECO:0000256" key="1">
    <source>
        <dbReference type="ARBA" id="ARBA00011073"/>
    </source>
</evidence>
<dbReference type="InterPro" id="IPR022398">
    <property type="entry name" value="Peptidase_S8_His-AS"/>
</dbReference>
<dbReference type="InterPro" id="IPR036852">
    <property type="entry name" value="Peptidase_S8/S53_dom_sf"/>
</dbReference>
<dbReference type="Proteomes" id="UP000077069">
    <property type="component" value="Unassembled WGS sequence"/>
</dbReference>
<evidence type="ECO:0000259" key="11">
    <source>
        <dbReference type="Pfam" id="PF06280"/>
    </source>
</evidence>
<accession>A0A177BZU9</accession>
<evidence type="ECO:0000256" key="2">
    <source>
        <dbReference type="ARBA" id="ARBA00022670"/>
    </source>
</evidence>
<dbReference type="PROSITE" id="PS00136">
    <property type="entry name" value="SUBTILASE_ASP"/>
    <property type="match status" value="1"/>
</dbReference>
<dbReference type="InterPro" id="IPR050131">
    <property type="entry name" value="Peptidase_S8_subtilisin-like"/>
</dbReference>
<keyword evidence="2 7" id="KW-0645">Protease</keyword>
<evidence type="ECO:0000256" key="7">
    <source>
        <dbReference type="PROSITE-ProRule" id="PRU01240"/>
    </source>
</evidence>
<evidence type="ECO:0000313" key="13">
    <source>
        <dbReference type="Proteomes" id="UP000077069"/>
    </source>
</evidence>
<dbReference type="SUPFAM" id="SSF52743">
    <property type="entry name" value="Subtilisin-like"/>
    <property type="match status" value="1"/>
</dbReference>
<dbReference type="RefSeq" id="XP_018031051.1">
    <property type="nucleotide sequence ID" value="XM_018175836.1"/>
</dbReference>
<evidence type="ECO:0000256" key="5">
    <source>
        <dbReference type="ARBA" id="ARBA00022825"/>
    </source>
</evidence>
<feature type="domain" description="C5a peptidase/Subtilisin-like protease SBT2-like Fn3-like" evidence="11">
    <location>
        <begin position="630"/>
        <end position="747"/>
    </location>
</feature>
<dbReference type="OrthoDB" id="10256524at2759"/>
<dbReference type="PANTHER" id="PTHR43806:SF66">
    <property type="entry name" value="SERIN ENDOPEPTIDASE"/>
    <property type="match status" value="1"/>
</dbReference>
<feature type="active site" description="Charge relay system" evidence="6 7">
    <location>
        <position position="171"/>
    </location>
</feature>
<dbReference type="GO" id="GO:0006508">
    <property type="term" value="P:proteolysis"/>
    <property type="evidence" value="ECO:0007669"/>
    <property type="project" value="UniProtKB-KW"/>
</dbReference>
<proteinExistence type="inferred from homology"/>
<dbReference type="InterPro" id="IPR015500">
    <property type="entry name" value="Peptidase_S8_subtilisin-rel"/>
</dbReference>
<feature type="domain" description="Peptidase S8/S53" evidence="10">
    <location>
        <begin position="162"/>
        <end position="585"/>
    </location>
</feature>
<dbReference type="InterPro" id="IPR034187">
    <property type="entry name" value="Peptidases_S8_5"/>
</dbReference>
<dbReference type="Pfam" id="PF06280">
    <property type="entry name" value="fn3_5"/>
    <property type="match status" value="1"/>
</dbReference>
<evidence type="ECO:0000256" key="9">
    <source>
        <dbReference type="SAM" id="SignalP"/>
    </source>
</evidence>
<gene>
    <name evidence="12" type="ORF">CC84DRAFT_1129527</name>
</gene>
<dbReference type="EMBL" id="KV441559">
    <property type="protein sequence ID" value="OAG00686.1"/>
    <property type="molecule type" value="Genomic_DNA"/>
</dbReference>
<dbReference type="InterPro" id="IPR000209">
    <property type="entry name" value="Peptidase_S8/S53_dom"/>
</dbReference>
<dbReference type="InterPro" id="IPR010435">
    <property type="entry name" value="C5a/SBT2-like_Fn3"/>
</dbReference>
<dbReference type="Gene3D" id="3.40.50.200">
    <property type="entry name" value="Peptidase S8/S53 domain"/>
    <property type="match status" value="2"/>
</dbReference>
<keyword evidence="3 9" id="KW-0732">Signal</keyword>
<keyword evidence="5 7" id="KW-0720">Serine protease</keyword>
<dbReference type="GeneID" id="28759322"/>
<evidence type="ECO:0000256" key="8">
    <source>
        <dbReference type="SAM" id="MobiDB-lite"/>
    </source>
</evidence>
<name>A0A177BZU9_9PLEO</name>
<dbReference type="CDD" id="cd07489">
    <property type="entry name" value="Peptidases_S8_5"/>
    <property type="match status" value="1"/>
</dbReference>
<dbReference type="AlphaFoldDB" id="A0A177BZU9"/>
<feature type="region of interest" description="Disordered" evidence="8">
    <location>
        <begin position="117"/>
        <end position="143"/>
    </location>
</feature>
<evidence type="ECO:0000256" key="3">
    <source>
        <dbReference type="ARBA" id="ARBA00022729"/>
    </source>
</evidence>
<dbReference type="InParanoid" id="A0A177BZU9"/>
<dbReference type="GO" id="GO:0004252">
    <property type="term" value="F:serine-type endopeptidase activity"/>
    <property type="evidence" value="ECO:0007669"/>
    <property type="project" value="UniProtKB-UniRule"/>
</dbReference>
<keyword evidence="13" id="KW-1185">Reference proteome</keyword>
<dbReference type="STRING" id="1460663.A0A177BZU9"/>
<dbReference type="Pfam" id="PF00082">
    <property type="entry name" value="Peptidase_S8"/>
    <property type="match status" value="1"/>
</dbReference>
<dbReference type="PANTHER" id="PTHR43806">
    <property type="entry name" value="PEPTIDASE S8"/>
    <property type="match status" value="1"/>
</dbReference>
<evidence type="ECO:0000256" key="6">
    <source>
        <dbReference type="PIRSR" id="PIRSR615500-1"/>
    </source>
</evidence>